<name>A0A0H3X337_9BURK</name>
<dbReference type="EMBL" id="CP011808">
    <property type="protein sequence ID" value="AKM33363.1"/>
    <property type="molecule type" value="Genomic_DNA"/>
</dbReference>
<organism evidence="1 2">
    <name type="scientific">Pandoraea faecigallinarum</name>
    <dbReference type="NCBI Taxonomy" id="656179"/>
    <lineage>
        <taxon>Bacteria</taxon>
        <taxon>Pseudomonadati</taxon>
        <taxon>Pseudomonadota</taxon>
        <taxon>Betaproteobacteria</taxon>
        <taxon>Burkholderiales</taxon>
        <taxon>Burkholderiaceae</taxon>
        <taxon>Pandoraea</taxon>
    </lineage>
</organism>
<dbReference type="Proteomes" id="UP000035651">
    <property type="component" value="Plasmid pPF72-1"/>
</dbReference>
<dbReference type="KEGG" id="pfg:AB870_24570"/>
<accession>A0A0H3X337</accession>
<gene>
    <name evidence="1" type="ORF">AB870_24570</name>
</gene>
<protein>
    <submittedName>
        <fullName evidence="1">Uncharacterized protein</fullName>
    </submittedName>
</protein>
<geneLocation type="plasmid" evidence="1 2">
    <name>pPF72-1</name>
</geneLocation>
<evidence type="ECO:0000313" key="2">
    <source>
        <dbReference type="Proteomes" id="UP000035651"/>
    </source>
</evidence>
<keyword evidence="1" id="KW-0614">Plasmid</keyword>
<dbReference type="PATRIC" id="fig|656179.3.peg.5282"/>
<reference evidence="1" key="1">
    <citation type="submission" date="2016-06" db="EMBL/GenBank/DDBJ databases">
        <title>Complete Genome Sequence of Pandoraea faecigallinarum DSM-23572.</title>
        <authorList>
            <person name="Yong D."/>
            <person name="Ee R."/>
            <person name="Lim Y.-L."/>
            <person name="Yin W.-F."/>
            <person name="Chan K.-G."/>
        </authorList>
    </citation>
    <scope>NUCLEOTIDE SEQUENCE</scope>
    <source>
        <strain evidence="1">DSM 23572</strain>
        <plasmid evidence="1">pPF72-1</plasmid>
    </source>
</reference>
<evidence type="ECO:0000313" key="1">
    <source>
        <dbReference type="EMBL" id="AKM33363.1"/>
    </source>
</evidence>
<dbReference type="AlphaFoldDB" id="A0A0H3X337"/>
<sequence length="75" mass="8798">MRKFLLAISNWNFWFDFPIATRCPCCDESNILLFSELSARRHERWRCVHCGETYAPSSHELDHAITAMFSTLFGI</sequence>
<dbReference type="RefSeq" id="WP_047909324.1">
    <property type="nucleotide sequence ID" value="NZ_CP011808.2"/>
</dbReference>
<proteinExistence type="predicted"/>
<dbReference type="OrthoDB" id="9863471at2"/>
<keyword evidence="2" id="KW-1185">Reference proteome</keyword>